<dbReference type="RefSeq" id="WP_219747657.1">
    <property type="nucleotide sequence ID" value="NZ_JAHXZN010000001.1"/>
</dbReference>
<dbReference type="EMBL" id="JAHXZN010000001">
    <property type="protein sequence ID" value="MBW6530277.1"/>
    <property type="molecule type" value="Genomic_DNA"/>
</dbReference>
<keyword evidence="2 4" id="KW-0472">Membrane</keyword>
<keyword evidence="4" id="KW-0798">TonB box</keyword>
<evidence type="ECO:0000256" key="4">
    <source>
        <dbReference type="RuleBase" id="RU003357"/>
    </source>
</evidence>
<feature type="signal peptide" evidence="6">
    <location>
        <begin position="1"/>
        <end position="27"/>
    </location>
</feature>
<dbReference type="PANTHER" id="PTHR40980:SF3">
    <property type="entry name" value="TONB-DEPENDENT RECEPTOR-LIKE BETA-BARREL DOMAIN-CONTAINING PROTEIN"/>
    <property type="match status" value="1"/>
</dbReference>
<dbReference type="NCBIfam" id="TIGR01782">
    <property type="entry name" value="TonB-Xanth-Caul"/>
    <property type="match status" value="1"/>
</dbReference>
<evidence type="ECO:0000256" key="1">
    <source>
        <dbReference type="ARBA" id="ARBA00004442"/>
    </source>
</evidence>
<feature type="domain" description="TonB-dependent receptor plug" evidence="8">
    <location>
        <begin position="78"/>
        <end position="178"/>
    </location>
</feature>
<dbReference type="Pfam" id="PF00593">
    <property type="entry name" value="TonB_dep_Rec_b-barrel"/>
    <property type="match status" value="1"/>
</dbReference>
<feature type="domain" description="TonB-dependent receptor-like beta-barrel" evidence="7">
    <location>
        <begin position="400"/>
        <end position="890"/>
    </location>
</feature>
<sequence>MIQLNQLARTSALALAAASLWPSAAMAQDAPPAAPEGQAPAEAGPPAAADGAVAAAPGSDDIVVTGLRRSLQTAQALKRDSDQIVDAVVAEDIGKLPDNNASEALARITGVQVNRSSDEAGGVQVRGLPNLTTTYNGREMFTAELRNVALQDFPAGALAGLEVYKTTSADLIEGGIAGLINVRSRRPFDFDGFQIAGAVRGTYGDQARKYDPNFNVLVTDRWDTAIGELGALVNVSYTQLHYLTSSRYINGNIVSPGANQPVDGPRDFVLPESAGVYYDRGKRWRPSVNGTIQWRPAPNLEFYVDGLFQGARTDVANDFAGFDLVNNNPALSNIVRNAAEPGTLESVTVTPDFANGRGIDFSRSTRAGRTNAYQGAIGGSWKTGRATLTTDFAYTDSKAEYTDYNVDFAPATAQSANLVFDIGGQDGGAQFGLPGFAANDPNSYILRGIYDRRSLATGKGIQWRVDLKLDTELPVITQLDVGFRLTDRDARLQSGGRYATLRPLGLRLSDIPGGDTGTPIDRGFRGGQAPGLSQWYAPTRAGIVDNIEALRDLARSGLDQIGTANAQAERALWNSDIPAYVQNERLDALEKSYAFYGQFHYGFDVGGVPVDGVVGARIVNTKAQLTGNALVGGELQTTTSRQNYVDVLPSASFRAKFTDQLQLRLSATETRTRPEYNQLNPAVTIGSPGVTPITGNSGNINLQPILSTNYDASLEWYFSKTGSLTGAIFRRDVQGFITNLNSQVDLGYPTLVTVNRPENGGKGRLQGAEVAFQTFFDFLPGVLSGFGTQLNATYIDASQALPIALGEAGQDSDIPGVSKWSYNAVGIYEKGPVSARLAYNWRSRVTNFFATDNAGQLIGAEFNRPIERLDFSLSVAAIEAVTLTFDVSNITGSPYRALRAVPGLANASYPRDVRYESRVFALGARFRF</sequence>
<comment type="caution">
    <text evidence="9">The sequence shown here is derived from an EMBL/GenBank/DDBJ whole genome shotgun (WGS) entry which is preliminary data.</text>
</comment>
<comment type="subcellular location">
    <subcellularLocation>
        <location evidence="1 4">Cell outer membrane</location>
    </subcellularLocation>
</comment>
<dbReference type="InterPro" id="IPR012910">
    <property type="entry name" value="Plug_dom"/>
</dbReference>
<evidence type="ECO:0000259" key="7">
    <source>
        <dbReference type="Pfam" id="PF00593"/>
    </source>
</evidence>
<name>A0ABS7BLD6_9SPHN</name>
<keyword evidence="10" id="KW-1185">Reference proteome</keyword>
<feature type="chain" id="PRO_5045522042" evidence="6">
    <location>
        <begin position="28"/>
        <end position="928"/>
    </location>
</feature>
<evidence type="ECO:0000313" key="9">
    <source>
        <dbReference type="EMBL" id="MBW6530277.1"/>
    </source>
</evidence>
<evidence type="ECO:0000256" key="3">
    <source>
        <dbReference type="ARBA" id="ARBA00023237"/>
    </source>
</evidence>
<dbReference type="InterPro" id="IPR037066">
    <property type="entry name" value="Plug_dom_sf"/>
</dbReference>
<evidence type="ECO:0000256" key="6">
    <source>
        <dbReference type="SAM" id="SignalP"/>
    </source>
</evidence>
<gene>
    <name evidence="9" type="ORF">KZ820_05965</name>
</gene>
<reference evidence="9 10" key="1">
    <citation type="submission" date="2021-07" db="EMBL/GenBank/DDBJ databases">
        <title>Sphingomonas sp.</title>
        <authorList>
            <person name="Feng G."/>
            <person name="Li J."/>
            <person name="Pan M."/>
        </authorList>
    </citation>
    <scope>NUCLEOTIDE SEQUENCE [LARGE SCALE GENOMIC DNA]</scope>
    <source>
        <strain evidence="9 10">RRHST34</strain>
    </source>
</reference>
<proteinExistence type="inferred from homology"/>
<dbReference type="Gene3D" id="2.170.130.10">
    <property type="entry name" value="TonB-dependent receptor, plug domain"/>
    <property type="match status" value="1"/>
</dbReference>
<evidence type="ECO:0000256" key="5">
    <source>
        <dbReference type="SAM" id="MobiDB-lite"/>
    </source>
</evidence>
<protein>
    <submittedName>
        <fullName evidence="9">TonB-dependent receptor</fullName>
    </submittedName>
</protein>
<keyword evidence="3" id="KW-0998">Cell outer membrane</keyword>
<keyword evidence="6" id="KW-0732">Signal</keyword>
<dbReference type="Gene3D" id="2.40.170.20">
    <property type="entry name" value="TonB-dependent receptor, beta-barrel domain"/>
    <property type="match status" value="1"/>
</dbReference>
<dbReference type="InterPro" id="IPR036942">
    <property type="entry name" value="Beta-barrel_TonB_sf"/>
</dbReference>
<comment type="similarity">
    <text evidence="4">Belongs to the TonB-dependent receptor family.</text>
</comment>
<dbReference type="SUPFAM" id="SSF56935">
    <property type="entry name" value="Porins"/>
    <property type="match status" value="1"/>
</dbReference>
<dbReference type="InterPro" id="IPR022357">
    <property type="entry name" value="MIP_CS"/>
</dbReference>
<dbReference type="Proteomes" id="UP000759103">
    <property type="component" value="Unassembled WGS sequence"/>
</dbReference>
<organism evidence="9 10">
    <name type="scientific">Sphingomonas citri</name>
    <dbReference type="NCBI Taxonomy" id="2862499"/>
    <lineage>
        <taxon>Bacteria</taxon>
        <taxon>Pseudomonadati</taxon>
        <taxon>Pseudomonadota</taxon>
        <taxon>Alphaproteobacteria</taxon>
        <taxon>Sphingomonadales</taxon>
        <taxon>Sphingomonadaceae</taxon>
        <taxon>Sphingomonas</taxon>
    </lineage>
</organism>
<keyword evidence="9" id="KW-0675">Receptor</keyword>
<dbReference type="InterPro" id="IPR010104">
    <property type="entry name" value="TonB_rcpt_bac"/>
</dbReference>
<evidence type="ECO:0000259" key="8">
    <source>
        <dbReference type="Pfam" id="PF07715"/>
    </source>
</evidence>
<accession>A0ABS7BLD6</accession>
<evidence type="ECO:0000256" key="2">
    <source>
        <dbReference type="ARBA" id="ARBA00023136"/>
    </source>
</evidence>
<dbReference type="Pfam" id="PF07715">
    <property type="entry name" value="Plug"/>
    <property type="match status" value="1"/>
</dbReference>
<dbReference type="PROSITE" id="PS00221">
    <property type="entry name" value="MIP"/>
    <property type="match status" value="1"/>
</dbReference>
<dbReference type="PANTHER" id="PTHR40980">
    <property type="entry name" value="PLUG DOMAIN-CONTAINING PROTEIN"/>
    <property type="match status" value="1"/>
</dbReference>
<dbReference type="InterPro" id="IPR000531">
    <property type="entry name" value="Beta-barrel_TonB"/>
</dbReference>
<feature type="region of interest" description="Disordered" evidence="5">
    <location>
        <begin position="28"/>
        <end position="54"/>
    </location>
</feature>
<evidence type="ECO:0000313" key="10">
    <source>
        <dbReference type="Proteomes" id="UP000759103"/>
    </source>
</evidence>